<feature type="transmembrane region" description="Helical" evidence="8">
    <location>
        <begin position="318"/>
        <end position="339"/>
    </location>
</feature>
<dbReference type="InterPro" id="IPR003362">
    <property type="entry name" value="Bact_transf"/>
</dbReference>
<evidence type="ECO:0000256" key="6">
    <source>
        <dbReference type="ARBA" id="ARBA00023136"/>
    </source>
</evidence>
<dbReference type="NCBIfam" id="TIGR03025">
    <property type="entry name" value="EPS_sugtrans"/>
    <property type="match status" value="1"/>
</dbReference>
<dbReference type="Pfam" id="PF02397">
    <property type="entry name" value="Bac_transf"/>
    <property type="match status" value="1"/>
</dbReference>
<keyword evidence="11" id="KW-1185">Reference proteome</keyword>
<dbReference type="PANTHER" id="PTHR30576">
    <property type="entry name" value="COLANIC BIOSYNTHESIS UDP-GLUCOSE LIPID CARRIER TRANSFERASE"/>
    <property type="match status" value="1"/>
</dbReference>
<dbReference type="InterPro" id="IPR017475">
    <property type="entry name" value="EPS_sugar_tfrase"/>
</dbReference>
<dbReference type="Proteomes" id="UP000280668">
    <property type="component" value="Unassembled WGS sequence"/>
</dbReference>
<evidence type="ECO:0000313" key="10">
    <source>
        <dbReference type="EMBL" id="ROR73347.1"/>
    </source>
</evidence>
<dbReference type="PANTHER" id="PTHR30576:SF10">
    <property type="entry name" value="SLL5057 PROTEIN"/>
    <property type="match status" value="1"/>
</dbReference>
<feature type="region of interest" description="Disordered" evidence="7">
    <location>
        <begin position="1"/>
        <end position="32"/>
    </location>
</feature>
<evidence type="ECO:0000256" key="2">
    <source>
        <dbReference type="ARBA" id="ARBA00006464"/>
    </source>
</evidence>
<proteinExistence type="inferred from homology"/>
<comment type="caution">
    <text evidence="10">The sequence shown here is derived from an EMBL/GenBank/DDBJ whole genome shotgun (WGS) entry which is preliminary data.</text>
</comment>
<evidence type="ECO:0000256" key="4">
    <source>
        <dbReference type="ARBA" id="ARBA00022692"/>
    </source>
</evidence>
<protein>
    <submittedName>
        <fullName evidence="10">Undecaprenyl-phosphate galactose phosphotransferase WbaP/exopolysaccharide biosynthesis polyprenyl glycosylphosphotransferase</fullName>
    </submittedName>
</protein>
<feature type="transmembrane region" description="Helical" evidence="8">
    <location>
        <begin position="149"/>
        <end position="169"/>
    </location>
</feature>
<feature type="transmembrane region" description="Helical" evidence="8">
    <location>
        <begin position="124"/>
        <end position="143"/>
    </location>
</feature>
<gene>
    <name evidence="10" type="ORF">EDD31_1724</name>
</gene>
<evidence type="ECO:0000256" key="3">
    <source>
        <dbReference type="ARBA" id="ARBA00022679"/>
    </source>
</evidence>
<keyword evidence="4 8" id="KW-0812">Transmembrane</keyword>
<evidence type="ECO:0000256" key="8">
    <source>
        <dbReference type="SAM" id="Phobius"/>
    </source>
</evidence>
<reference evidence="10 11" key="1">
    <citation type="submission" date="2018-11" db="EMBL/GenBank/DDBJ databases">
        <title>Sequencing the genomes of 1000 actinobacteria strains.</title>
        <authorList>
            <person name="Klenk H.-P."/>
        </authorList>
    </citation>
    <scope>NUCLEOTIDE SEQUENCE [LARGE SCALE GENOMIC DNA]</scope>
    <source>
        <strain evidence="10 11">DSM 11294</strain>
    </source>
</reference>
<dbReference type="GO" id="GO:0016020">
    <property type="term" value="C:membrane"/>
    <property type="evidence" value="ECO:0007669"/>
    <property type="project" value="UniProtKB-SubCell"/>
</dbReference>
<evidence type="ECO:0000256" key="1">
    <source>
        <dbReference type="ARBA" id="ARBA00004141"/>
    </source>
</evidence>
<dbReference type="EMBL" id="RKHK01000001">
    <property type="protein sequence ID" value="ROR73347.1"/>
    <property type="molecule type" value="Genomic_DNA"/>
</dbReference>
<evidence type="ECO:0000259" key="9">
    <source>
        <dbReference type="Pfam" id="PF02397"/>
    </source>
</evidence>
<dbReference type="RefSeq" id="WP_123303780.1">
    <property type="nucleotide sequence ID" value="NZ_RKHK01000001.1"/>
</dbReference>
<sequence length="506" mass="55203">MTAERDRTPGHPAGASGPRSAATRQATPHDASVLDGTDVRPIAWFSWFRFGVFATDVVMIATALIAAQYLRFGEDSVYVATNWAPVHYGVTALGIQLVWVIALAATDSRSSRVLGVGIEEYRRVLVSTVGAFGAVAVISYLLQLELSRLYFIAALPIGLALLLAGRFGWRLALSARRARARAMFGTVIVGGSSEVETTRAELARAPHAGYLPVGAVVLGHDENPEEGLPRIPLSDLPALATDPRVGAVMVTGSVPRETVRQLAWHLETVAVELIVVPRLTDVAGPRMHVAPVGGLPMVHVDLPEFTGFAHAVKRLVDILGSFVALLILLPAFAVIALAIKLDDGGAVFFRQQRVGRDGRTFTMHKFRSMITDAEKHRRELEKANEGSGALFKLKRDPRVTRVGAVLRRYSLDEFPQFWDVLRGAMSLVGPRPPLAQEVASYEEHVHRRLLTKPGITGPWQISGRSDLSWEESVRLDLSYVENWSVAGDIVILFKTVRAILKPNGAY</sequence>
<feature type="domain" description="Bacterial sugar transferase" evidence="9">
    <location>
        <begin position="313"/>
        <end position="501"/>
    </location>
</feature>
<feature type="transmembrane region" description="Helical" evidence="8">
    <location>
        <begin position="86"/>
        <end position="104"/>
    </location>
</feature>
<comment type="subcellular location">
    <subcellularLocation>
        <location evidence="1">Membrane</location>
        <topology evidence="1">Multi-pass membrane protein</topology>
    </subcellularLocation>
</comment>
<keyword evidence="5 8" id="KW-1133">Transmembrane helix</keyword>
<evidence type="ECO:0000256" key="7">
    <source>
        <dbReference type="SAM" id="MobiDB-lite"/>
    </source>
</evidence>
<feature type="transmembrane region" description="Helical" evidence="8">
    <location>
        <begin position="47"/>
        <end position="66"/>
    </location>
</feature>
<dbReference type="OrthoDB" id="9808602at2"/>
<name>A0A3N2BDL9_9MICO</name>
<dbReference type="GO" id="GO:0016780">
    <property type="term" value="F:phosphotransferase activity, for other substituted phosphate groups"/>
    <property type="evidence" value="ECO:0007669"/>
    <property type="project" value="TreeGrafter"/>
</dbReference>
<evidence type="ECO:0000313" key="11">
    <source>
        <dbReference type="Proteomes" id="UP000280668"/>
    </source>
</evidence>
<keyword evidence="6 8" id="KW-0472">Membrane</keyword>
<keyword evidence="3 10" id="KW-0808">Transferase</keyword>
<dbReference type="Pfam" id="PF13727">
    <property type="entry name" value="CoA_binding_3"/>
    <property type="match status" value="1"/>
</dbReference>
<organism evidence="10 11">
    <name type="scientific">Bogoriella caseilytica</name>
    <dbReference type="NCBI Taxonomy" id="56055"/>
    <lineage>
        <taxon>Bacteria</taxon>
        <taxon>Bacillati</taxon>
        <taxon>Actinomycetota</taxon>
        <taxon>Actinomycetes</taxon>
        <taxon>Micrococcales</taxon>
        <taxon>Bogoriellaceae</taxon>
        <taxon>Bogoriella</taxon>
    </lineage>
</organism>
<evidence type="ECO:0000256" key="5">
    <source>
        <dbReference type="ARBA" id="ARBA00022989"/>
    </source>
</evidence>
<accession>A0A3N2BDL9</accession>
<dbReference type="AlphaFoldDB" id="A0A3N2BDL9"/>
<comment type="similarity">
    <text evidence="2">Belongs to the bacterial sugar transferase family.</text>
</comment>